<dbReference type="PANTHER" id="PTHR43649">
    <property type="entry name" value="ARABINOSE-BINDING PROTEIN-RELATED"/>
    <property type="match status" value="1"/>
</dbReference>
<proteinExistence type="predicted"/>
<dbReference type="EMBL" id="BARS01030020">
    <property type="protein sequence ID" value="GAG16989.1"/>
    <property type="molecule type" value="Genomic_DNA"/>
</dbReference>
<name>X0VFH7_9ZZZZ</name>
<feature type="non-terminal residue" evidence="1">
    <location>
        <position position="263"/>
    </location>
</feature>
<dbReference type="PANTHER" id="PTHR43649:SF12">
    <property type="entry name" value="DIACETYLCHITOBIOSE BINDING PROTEIN DASA"/>
    <property type="match status" value="1"/>
</dbReference>
<accession>X0VFH7</accession>
<sequence>VDPSGQTVMYWHQHTREREEGLAAMVERFNATNEWGITVNAEHAGSYDDIQNRMVTAIAGGQLPDLVVAYQNQSALYEEAGALTDLTEYVSHPVWGVDDPSDFFEGFFNQDVNAQFDNRRLGFPPKRSIELMYYNLTWLEELGYDGPPETWEEFAEICEAATDTEAGTYGYAISTDASRFFAMVISRGGEIAKADGSGYQFESAEAKAAMNFMVDLYEKGYARKIAERYGDQTDFGNRKVLFTIGSSSGLPYYGQAVDEGEAG</sequence>
<dbReference type="Pfam" id="PF13416">
    <property type="entry name" value="SBP_bac_8"/>
    <property type="match status" value="1"/>
</dbReference>
<gene>
    <name evidence="1" type="ORF">S01H1_46858</name>
</gene>
<dbReference type="SUPFAM" id="SSF53850">
    <property type="entry name" value="Periplasmic binding protein-like II"/>
    <property type="match status" value="1"/>
</dbReference>
<dbReference type="InterPro" id="IPR050490">
    <property type="entry name" value="Bact_solute-bd_prot1"/>
</dbReference>
<reference evidence="1" key="1">
    <citation type="journal article" date="2014" name="Front. Microbiol.">
        <title>High frequency of phylogenetically diverse reductive dehalogenase-homologous genes in deep subseafloor sedimentary metagenomes.</title>
        <authorList>
            <person name="Kawai M."/>
            <person name="Futagami T."/>
            <person name="Toyoda A."/>
            <person name="Takaki Y."/>
            <person name="Nishi S."/>
            <person name="Hori S."/>
            <person name="Arai W."/>
            <person name="Tsubouchi T."/>
            <person name="Morono Y."/>
            <person name="Uchiyama I."/>
            <person name="Ito T."/>
            <person name="Fujiyama A."/>
            <person name="Inagaki F."/>
            <person name="Takami H."/>
        </authorList>
    </citation>
    <scope>NUCLEOTIDE SEQUENCE</scope>
    <source>
        <strain evidence="1">Expedition CK06-06</strain>
    </source>
</reference>
<protein>
    <recommendedName>
        <fullName evidence="2">Extracellular solute-binding protein</fullName>
    </recommendedName>
</protein>
<dbReference type="InterPro" id="IPR006059">
    <property type="entry name" value="SBP"/>
</dbReference>
<dbReference type="AlphaFoldDB" id="X0VFH7"/>
<organism evidence="1">
    <name type="scientific">marine sediment metagenome</name>
    <dbReference type="NCBI Taxonomy" id="412755"/>
    <lineage>
        <taxon>unclassified sequences</taxon>
        <taxon>metagenomes</taxon>
        <taxon>ecological metagenomes</taxon>
    </lineage>
</organism>
<evidence type="ECO:0000313" key="1">
    <source>
        <dbReference type="EMBL" id="GAG16989.1"/>
    </source>
</evidence>
<dbReference type="Gene3D" id="3.40.190.10">
    <property type="entry name" value="Periplasmic binding protein-like II"/>
    <property type="match status" value="1"/>
</dbReference>
<feature type="non-terminal residue" evidence="1">
    <location>
        <position position="1"/>
    </location>
</feature>
<comment type="caution">
    <text evidence="1">The sequence shown here is derived from an EMBL/GenBank/DDBJ whole genome shotgun (WGS) entry which is preliminary data.</text>
</comment>
<evidence type="ECO:0008006" key="2">
    <source>
        <dbReference type="Google" id="ProtNLM"/>
    </source>
</evidence>